<dbReference type="Gene3D" id="2.40.110.10">
    <property type="entry name" value="Butyryl-CoA Dehydrogenase, subunit A, domain 2"/>
    <property type="match status" value="1"/>
</dbReference>
<dbReference type="InterPro" id="IPR013786">
    <property type="entry name" value="AcylCoA_DH/ox_N"/>
</dbReference>
<dbReference type="Pfam" id="PF02771">
    <property type="entry name" value="Acyl-CoA_dh_N"/>
    <property type="match status" value="1"/>
</dbReference>
<dbReference type="InterPro" id="IPR009075">
    <property type="entry name" value="AcylCo_DH/oxidase_C"/>
</dbReference>
<feature type="domain" description="Acyl-CoA dehydrogenase/oxidase N-terminal" evidence="8">
    <location>
        <begin position="6"/>
        <end position="114"/>
    </location>
</feature>
<reference evidence="9 10" key="1">
    <citation type="submission" date="2018-10" db="EMBL/GenBank/DDBJ databases">
        <title>Comamonadaceae CDC group NO-1 genome sequencing and assembly.</title>
        <authorList>
            <person name="Bernier A.-M."/>
            <person name="Bernard K."/>
        </authorList>
    </citation>
    <scope>NUCLEOTIDE SEQUENCE [LARGE SCALE GENOMIC DNA]</scope>
    <source>
        <strain evidence="9 10">NML180582</strain>
    </source>
</reference>
<dbReference type="EMBL" id="RDQJ01000007">
    <property type="protein sequence ID" value="RMX15425.1"/>
    <property type="molecule type" value="Genomic_DNA"/>
</dbReference>
<keyword evidence="4" id="KW-0274">FAD</keyword>
<dbReference type="InterPro" id="IPR009100">
    <property type="entry name" value="AcylCoA_DH/oxidase_NM_dom_sf"/>
</dbReference>
<evidence type="ECO:0000256" key="4">
    <source>
        <dbReference type="ARBA" id="ARBA00022827"/>
    </source>
</evidence>
<comment type="similarity">
    <text evidence="2">Belongs to the acyl-CoA dehydrogenase family.</text>
</comment>
<dbReference type="InterPro" id="IPR036250">
    <property type="entry name" value="AcylCo_DH-like_C"/>
</dbReference>
<evidence type="ECO:0000259" key="8">
    <source>
        <dbReference type="Pfam" id="PF02771"/>
    </source>
</evidence>
<feature type="domain" description="Acyl-CoA dehydrogenase/oxidase C-terminal" evidence="6">
    <location>
        <begin position="217"/>
        <end position="379"/>
    </location>
</feature>
<comment type="cofactor">
    <cofactor evidence="1">
        <name>FAD</name>
        <dbReference type="ChEBI" id="CHEBI:57692"/>
    </cofactor>
</comment>
<dbReference type="PANTHER" id="PTHR43884:SF20">
    <property type="entry name" value="ACYL-COA DEHYDROGENASE FADE28"/>
    <property type="match status" value="1"/>
</dbReference>
<organism evidence="9 10">
    <name type="scientific">Vandammella animalimorsus</name>
    <dbReference type="NCBI Taxonomy" id="2029117"/>
    <lineage>
        <taxon>Bacteria</taxon>
        <taxon>Pseudomonadati</taxon>
        <taxon>Pseudomonadota</taxon>
        <taxon>Betaproteobacteria</taxon>
        <taxon>Burkholderiales</taxon>
        <taxon>Comamonadaceae</taxon>
        <taxon>Vandammella</taxon>
    </lineage>
</organism>
<evidence type="ECO:0000313" key="10">
    <source>
        <dbReference type="Proteomes" id="UP000275180"/>
    </source>
</evidence>
<dbReference type="SUPFAM" id="SSF56645">
    <property type="entry name" value="Acyl-CoA dehydrogenase NM domain-like"/>
    <property type="match status" value="1"/>
</dbReference>
<evidence type="ECO:0000256" key="2">
    <source>
        <dbReference type="ARBA" id="ARBA00009347"/>
    </source>
</evidence>
<dbReference type="Gene3D" id="1.20.140.10">
    <property type="entry name" value="Butyryl-CoA Dehydrogenase, subunit A, domain 3"/>
    <property type="match status" value="1"/>
</dbReference>
<dbReference type="RefSeq" id="WP_122244785.1">
    <property type="nucleotide sequence ID" value="NZ_RDQJ01000007.1"/>
</dbReference>
<dbReference type="GO" id="GO:0003995">
    <property type="term" value="F:acyl-CoA dehydrogenase activity"/>
    <property type="evidence" value="ECO:0007669"/>
    <property type="project" value="TreeGrafter"/>
</dbReference>
<name>A0A3M6RIZ8_9BURK</name>
<feature type="domain" description="Acyl-CoA oxidase/dehydrogenase middle" evidence="7">
    <location>
        <begin position="124"/>
        <end position="200"/>
    </location>
</feature>
<accession>A0A3M6RIZ8</accession>
<dbReference type="InterPro" id="IPR037069">
    <property type="entry name" value="AcylCoA_DH/ox_N_sf"/>
</dbReference>
<evidence type="ECO:0000313" key="9">
    <source>
        <dbReference type="EMBL" id="RMX15425.1"/>
    </source>
</evidence>
<dbReference type="Pfam" id="PF02770">
    <property type="entry name" value="Acyl-CoA_dh_M"/>
    <property type="match status" value="1"/>
</dbReference>
<dbReference type="InterPro" id="IPR006091">
    <property type="entry name" value="Acyl-CoA_Oxase/DH_mid-dom"/>
</dbReference>
<evidence type="ECO:0000256" key="3">
    <source>
        <dbReference type="ARBA" id="ARBA00022630"/>
    </source>
</evidence>
<dbReference type="Gene3D" id="1.10.540.10">
    <property type="entry name" value="Acyl-CoA dehydrogenase/oxidase, N-terminal domain"/>
    <property type="match status" value="1"/>
</dbReference>
<evidence type="ECO:0000256" key="1">
    <source>
        <dbReference type="ARBA" id="ARBA00001974"/>
    </source>
</evidence>
<keyword evidence="5" id="KW-0560">Oxidoreductase</keyword>
<dbReference type="GO" id="GO:0050660">
    <property type="term" value="F:flavin adenine dinucleotide binding"/>
    <property type="evidence" value="ECO:0007669"/>
    <property type="project" value="InterPro"/>
</dbReference>
<proteinExistence type="inferred from homology"/>
<dbReference type="OrthoDB" id="9770681at2"/>
<evidence type="ECO:0000259" key="6">
    <source>
        <dbReference type="Pfam" id="PF00441"/>
    </source>
</evidence>
<dbReference type="CDD" id="cd00567">
    <property type="entry name" value="ACAD"/>
    <property type="match status" value="1"/>
</dbReference>
<comment type="caution">
    <text evidence="9">The sequence shown here is derived from an EMBL/GenBank/DDBJ whole genome shotgun (WGS) entry which is preliminary data.</text>
</comment>
<gene>
    <name evidence="9" type="ORF">EBQ34_07010</name>
</gene>
<evidence type="ECO:0000256" key="5">
    <source>
        <dbReference type="ARBA" id="ARBA00023002"/>
    </source>
</evidence>
<keyword evidence="3" id="KW-0285">Flavoprotein</keyword>
<dbReference type="Pfam" id="PF00441">
    <property type="entry name" value="Acyl-CoA_dh_1"/>
    <property type="match status" value="1"/>
</dbReference>
<dbReference type="PANTHER" id="PTHR43884">
    <property type="entry name" value="ACYL-COA DEHYDROGENASE"/>
    <property type="match status" value="1"/>
</dbReference>
<sequence length="387" mass="41760">MDFNFTPEQEQLRDAVGKWVEKAYDFERRRAIVAGGGFDRTAWGELAELGLLGLTVAEQDGGMGMGAVEAMIVLEELAKGLVLEPYAQALIAAQALAHAPQALRQQWLPKLVQGQALIVLAHQEKGARYQLDQPQTQAKAQGQGYVLNGQKNLVPAGDHADAWIVPALLDGQVALFWVEQGAAGVQTQGYLTQDGSRAAELRLQASPAQLLCAVDDGQGLALLQQLAGIGTAAVCAEGVGVMEQTLALTADYMNQRKQFGVPIASFQALRHRIADMKMQLELGRSMSYYAWLKLAEAPADGDGAANGGAAERERQQALSRAKYQLGQSMRYVGQQSVQLHGGIGVTDEYIGSHYFKKLTQLQMCWGDSLHHLGIVSENMQDTAGVFA</sequence>
<dbReference type="SUPFAM" id="SSF47203">
    <property type="entry name" value="Acyl-CoA dehydrogenase C-terminal domain-like"/>
    <property type="match status" value="1"/>
</dbReference>
<dbReference type="InterPro" id="IPR046373">
    <property type="entry name" value="Acyl-CoA_Oxase/DH_mid-dom_sf"/>
</dbReference>
<evidence type="ECO:0000259" key="7">
    <source>
        <dbReference type="Pfam" id="PF02770"/>
    </source>
</evidence>
<protein>
    <submittedName>
        <fullName evidence="9">Acyl-CoA dehydrogenase</fullName>
    </submittedName>
</protein>
<dbReference type="AlphaFoldDB" id="A0A3M6RIZ8"/>
<dbReference type="Proteomes" id="UP000275180">
    <property type="component" value="Unassembled WGS sequence"/>
</dbReference>